<reference evidence="2" key="1">
    <citation type="submission" date="2022-07" db="EMBL/GenBank/DDBJ databases">
        <title>Phylogenomic reconstructions and comparative analyses of Kickxellomycotina fungi.</title>
        <authorList>
            <person name="Reynolds N.K."/>
            <person name="Stajich J.E."/>
            <person name="Barry K."/>
            <person name="Grigoriev I.V."/>
            <person name="Crous P."/>
            <person name="Smith M.E."/>
        </authorList>
    </citation>
    <scope>NUCLEOTIDE SEQUENCE</scope>
    <source>
        <strain evidence="2">NRRL 1565</strain>
    </source>
</reference>
<sequence>MATSHAPKTTKQEANERTPLLYSAYCPPPKPLSPEDIVQRRRSLGIDSVLSIDTGSAGLTPLTSDYLSVSASDAHSRLSSQSCRSGVAGIVDQES</sequence>
<name>A0A9W8HZT1_9FUNG</name>
<keyword evidence="3" id="KW-1185">Reference proteome</keyword>
<evidence type="ECO:0000313" key="2">
    <source>
        <dbReference type="EMBL" id="KAJ2802295.1"/>
    </source>
</evidence>
<dbReference type="EMBL" id="JANBUO010000681">
    <property type="protein sequence ID" value="KAJ2802295.1"/>
    <property type="molecule type" value="Genomic_DNA"/>
</dbReference>
<protein>
    <submittedName>
        <fullName evidence="2">Uncharacterized protein</fullName>
    </submittedName>
</protein>
<proteinExistence type="predicted"/>
<feature type="region of interest" description="Disordered" evidence="1">
    <location>
        <begin position="1"/>
        <end position="35"/>
    </location>
</feature>
<dbReference type="OrthoDB" id="5578025at2759"/>
<comment type="caution">
    <text evidence="2">The sequence shown here is derived from an EMBL/GenBank/DDBJ whole genome shotgun (WGS) entry which is preliminary data.</text>
</comment>
<organism evidence="2 3">
    <name type="scientific">Coemansia guatemalensis</name>
    <dbReference type="NCBI Taxonomy" id="2761395"/>
    <lineage>
        <taxon>Eukaryota</taxon>
        <taxon>Fungi</taxon>
        <taxon>Fungi incertae sedis</taxon>
        <taxon>Zoopagomycota</taxon>
        <taxon>Kickxellomycotina</taxon>
        <taxon>Kickxellomycetes</taxon>
        <taxon>Kickxellales</taxon>
        <taxon>Kickxellaceae</taxon>
        <taxon>Coemansia</taxon>
    </lineage>
</organism>
<evidence type="ECO:0000313" key="3">
    <source>
        <dbReference type="Proteomes" id="UP001140094"/>
    </source>
</evidence>
<dbReference type="Proteomes" id="UP001140094">
    <property type="component" value="Unassembled WGS sequence"/>
</dbReference>
<dbReference type="AlphaFoldDB" id="A0A9W8HZT1"/>
<evidence type="ECO:0000256" key="1">
    <source>
        <dbReference type="SAM" id="MobiDB-lite"/>
    </source>
</evidence>
<gene>
    <name evidence="2" type="ORF">H4R20_003335</name>
</gene>
<feature type="non-terminal residue" evidence="2">
    <location>
        <position position="95"/>
    </location>
</feature>
<accession>A0A9W8HZT1</accession>